<feature type="transmembrane region" description="Helical" evidence="2">
    <location>
        <begin position="294"/>
        <end position="313"/>
    </location>
</feature>
<dbReference type="Proteomes" id="UP000830115">
    <property type="component" value="Chromosome"/>
</dbReference>
<feature type="transmembrane region" description="Helical" evidence="2">
    <location>
        <begin position="270"/>
        <end position="288"/>
    </location>
</feature>
<gene>
    <name evidence="4" type="ORF">K9S39_11900</name>
</gene>
<dbReference type="EMBL" id="CP086322">
    <property type="protein sequence ID" value="UQA92446.1"/>
    <property type="molecule type" value="Genomic_DNA"/>
</dbReference>
<feature type="transmembrane region" description="Helical" evidence="2">
    <location>
        <begin position="364"/>
        <end position="386"/>
    </location>
</feature>
<evidence type="ECO:0000259" key="3">
    <source>
        <dbReference type="Pfam" id="PF01757"/>
    </source>
</evidence>
<evidence type="ECO:0000256" key="1">
    <source>
        <dbReference type="SAM" id="MobiDB-lite"/>
    </source>
</evidence>
<feature type="transmembrane region" description="Helical" evidence="2">
    <location>
        <begin position="325"/>
        <end position="344"/>
    </location>
</feature>
<dbReference type="InterPro" id="IPR002656">
    <property type="entry name" value="Acyl_transf_3_dom"/>
</dbReference>
<evidence type="ECO:0000313" key="4">
    <source>
        <dbReference type="EMBL" id="UQA92446.1"/>
    </source>
</evidence>
<feature type="domain" description="Acyltransferase 3" evidence="3">
    <location>
        <begin position="32"/>
        <end position="384"/>
    </location>
</feature>
<organism evidence="4 5">
    <name type="scientific">Streptomyces halobius</name>
    <dbReference type="NCBI Taxonomy" id="2879846"/>
    <lineage>
        <taxon>Bacteria</taxon>
        <taxon>Bacillati</taxon>
        <taxon>Actinomycetota</taxon>
        <taxon>Actinomycetes</taxon>
        <taxon>Kitasatosporales</taxon>
        <taxon>Streptomycetaceae</taxon>
        <taxon>Streptomyces</taxon>
    </lineage>
</organism>
<evidence type="ECO:0000313" key="5">
    <source>
        <dbReference type="Proteomes" id="UP000830115"/>
    </source>
</evidence>
<feature type="transmembrane region" description="Helical" evidence="2">
    <location>
        <begin position="167"/>
        <end position="187"/>
    </location>
</feature>
<dbReference type="GO" id="GO:0016746">
    <property type="term" value="F:acyltransferase activity"/>
    <property type="evidence" value="ECO:0007669"/>
    <property type="project" value="UniProtKB-KW"/>
</dbReference>
<keyword evidence="4" id="KW-0012">Acyltransferase</keyword>
<sequence>MSTVSKARPATTPASKRSRSPEGAPARSRAGDIDGFRGLAALSTVVFHVWQQYFRYDANGVHPPVDNAYLGAVLSFEVIDLFFVLSAYLLTLSYARAAIDGGSTRPARVFLFRRAIRILPLYFLAVLVVWATRNPTLPGNWQDLVEHLTFTHVFDQQRIFYTLGPTWSLSLEVLFYFVLVGLGPLAVRACRQLRQRRTRVAVCAGGCLLLYVIPLVWIAVAHYVYGVPHTHWAVYFGPQARFGGFAVGMGLAVLMVALGDRGRLHRGSALPLSMAALAGLYALSLLSAPENFTFTFYHPLASALWMVLLFSTLHIHRRTRWNRLLTARWLTAVGLVSYSLFIWHEPVMLQLHKSGLLPAGQAGFPLALVIVLLAALPTAVLSYWLIEYPAGLLARLKDNSGRPRDFYPEPAIR</sequence>
<dbReference type="Pfam" id="PF01757">
    <property type="entry name" value="Acyl_transf_3"/>
    <property type="match status" value="1"/>
</dbReference>
<evidence type="ECO:0000256" key="2">
    <source>
        <dbReference type="SAM" id="Phobius"/>
    </source>
</evidence>
<dbReference type="RefSeq" id="WP_248863306.1">
    <property type="nucleotide sequence ID" value="NZ_CP086322.1"/>
</dbReference>
<keyword evidence="2" id="KW-0812">Transmembrane</keyword>
<accession>A0ABY4M7V5</accession>
<keyword evidence="4" id="KW-0808">Transferase</keyword>
<feature type="transmembrane region" description="Helical" evidence="2">
    <location>
        <begin position="68"/>
        <end position="90"/>
    </location>
</feature>
<reference evidence="4" key="1">
    <citation type="submission" date="2021-10" db="EMBL/GenBank/DDBJ databases">
        <title>Streptomyces nigrumlapis sp.nov.,an antimicrobial producing actinobacterium isolated from Black Gobi rocks.</title>
        <authorList>
            <person name="Wen Y."/>
            <person name="Zhang W."/>
            <person name="Liu X.G."/>
        </authorList>
    </citation>
    <scope>NUCLEOTIDE SEQUENCE</scope>
    <source>
        <strain evidence="4">ST13-2-2</strain>
    </source>
</reference>
<dbReference type="PANTHER" id="PTHR23028:SF53">
    <property type="entry name" value="ACYL_TRANSF_3 DOMAIN-CONTAINING PROTEIN"/>
    <property type="match status" value="1"/>
</dbReference>
<keyword evidence="2" id="KW-0472">Membrane</keyword>
<feature type="transmembrane region" description="Helical" evidence="2">
    <location>
        <begin position="240"/>
        <end position="258"/>
    </location>
</feature>
<dbReference type="InterPro" id="IPR050879">
    <property type="entry name" value="Acyltransferase_3"/>
</dbReference>
<keyword evidence="5" id="KW-1185">Reference proteome</keyword>
<proteinExistence type="predicted"/>
<feature type="region of interest" description="Disordered" evidence="1">
    <location>
        <begin position="1"/>
        <end position="29"/>
    </location>
</feature>
<keyword evidence="2" id="KW-1133">Transmembrane helix</keyword>
<feature type="transmembrane region" description="Helical" evidence="2">
    <location>
        <begin position="199"/>
        <end position="220"/>
    </location>
</feature>
<feature type="transmembrane region" description="Helical" evidence="2">
    <location>
        <begin position="111"/>
        <end position="131"/>
    </location>
</feature>
<protein>
    <submittedName>
        <fullName evidence="4">Acyltransferase</fullName>
    </submittedName>
</protein>
<dbReference type="PANTHER" id="PTHR23028">
    <property type="entry name" value="ACETYLTRANSFERASE"/>
    <property type="match status" value="1"/>
</dbReference>
<name>A0ABY4M7V5_9ACTN</name>